<dbReference type="PANTHER" id="PTHR11601">
    <property type="entry name" value="CYSTEINE DESULFURYLASE FAMILY MEMBER"/>
    <property type="match status" value="1"/>
</dbReference>
<dbReference type="InterPro" id="IPR016454">
    <property type="entry name" value="Cysteine_dSase"/>
</dbReference>
<keyword evidence="4" id="KW-0479">Metal-binding</keyword>
<name>A0A8J4M3H5_9BACL</name>
<proteinExistence type="inferred from homology"/>
<dbReference type="AlphaFoldDB" id="A0A8J4M3H5"/>
<dbReference type="Gene3D" id="1.10.260.50">
    <property type="match status" value="1"/>
</dbReference>
<organism evidence="10 11">
    <name type="scientific">Xylanibacillus composti</name>
    <dbReference type="NCBI Taxonomy" id="1572762"/>
    <lineage>
        <taxon>Bacteria</taxon>
        <taxon>Bacillati</taxon>
        <taxon>Bacillota</taxon>
        <taxon>Bacilli</taxon>
        <taxon>Bacillales</taxon>
        <taxon>Paenibacillaceae</taxon>
        <taxon>Xylanibacillus</taxon>
    </lineage>
</organism>
<evidence type="ECO:0000256" key="8">
    <source>
        <dbReference type="ARBA" id="ARBA00050776"/>
    </source>
</evidence>
<dbReference type="GO" id="GO:0031071">
    <property type="term" value="F:cysteine desulfurase activity"/>
    <property type="evidence" value="ECO:0007669"/>
    <property type="project" value="UniProtKB-EC"/>
</dbReference>
<evidence type="ECO:0000256" key="5">
    <source>
        <dbReference type="ARBA" id="ARBA00022898"/>
    </source>
</evidence>
<dbReference type="InterPro" id="IPR015424">
    <property type="entry name" value="PyrdxlP-dep_Trfase"/>
</dbReference>
<dbReference type="GO" id="GO:0051536">
    <property type="term" value="F:iron-sulfur cluster binding"/>
    <property type="evidence" value="ECO:0007669"/>
    <property type="project" value="UniProtKB-KW"/>
</dbReference>
<evidence type="ECO:0000256" key="4">
    <source>
        <dbReference type="ARBA" id="ARBA00022723"/>
    </source>
</evidence>
<dbReference type="FunFam" id="3.40.640.10:FF:000084">
    <property type="entry name" value="IscS-like cysteine desulfurase"/>
    <property type="match status" value="1"/>
</dbReference>
<dbReference type="InterPro" id="IPR000192">
    <property type="entry name" value="Aminotrans_V_dom"/>
</dbReference>
<dbReference type="Gene3D" id="3.90.1150.10">
    <property type="entry name" value="Aspartate Aminotransferase, domain 1"/>
    <property type="match status" value="1"/>
</dbReference>
<evidence type="ECO:0000256" key="2">
    <source>
        <dbReference type="ARBA" id="ARBA00006490"/>
    </source>
</evidence>
<comment type="catalytic activity">
    <reaction evidence="8">
        <text>(sulfur carrier)-H + L-cysteine = (sulfur carrier)-SH + L-alanine</text>
        <dbReference type="Rhea" id="RHEA:43892"/>
        <dbReference type="Rhea" id="RHEA-COMP:14737"/>
        <dbReference type="Rhea" id="RHEA-COMP:14739"/>
        <dbReference type="ChEBI" id="CHEBI:29917"/>
        <dbReference type="ChEBI" id="CHEBI:35235"/>
        <dbReference type="ChEBI" id="CHEBI:57972"/>
        <dbReference type="ChEBI" id="CHEBI:64428"/>
        <dbReference type="EC" id="2.8.1.7"/>
    </reaction>
</comment>
<keyword evidence="3" id="KW-0808">Transferase</keyword>
<keyword evidence="11" id="KW-1185">Reference proteome</keyword>
<gene>
    <name evidence="10" type="ORF">XYCOK13_29390</name>
</gene>
<dbReference type="PIRSF" id="PIRSF005572">
    <property type="entry name" value="NifS"/>
    <property type="match status" value="1"/>
</dbReference>
<evidence type="ECO:0000256" key="3">
    <source>
        <dbReference type="ARBA" id="ARBA00022679"/>
    </source>
</evidence>
<dbReference type="SUPFAM" id="SSF53383">
    <property type="entry name" value="PLP-dependent transferases"/>
    <property type="match status" value="1"/>
</dbReference>
<dbReference type="RefSeq" id="WP_213412891.1">
    <property type="nucleotide sequence ID" value="NZ_BOVK01000041.1"/>
</dbReference>
<evidence type="ECO:0000256" key="7">
    <source>
        <dbReference type="ARBA" id="ARBA00023014"/>
    </source>
</evidence>
<evidence type="ECO:0000313" key="11">
    <source>
        <dbReference type="Proteomes" id="UP000677918"/>
    </source>
</evidence>
<dbReference type="InterPro" id="IPR015422">
    <property type="entry name" value="PyrdxlP-dep_Trfase_small"/>
</dbReference>
<comment type="caution">
    <text evidence="10">The sequence shown here is derived from an EMBL/GenBank/DDBJ whole genome shotgun (WGS) entry which is preliminary data.</text>
</comment>
<evidence type="ECO:0000313" key="10">
    <source>
        <dbReference type="EMBL" id="GIQ70115.1"/>
    </source>
</evidence>
<dbReference type="InterPro" id="IPR015421">
    <property type="entry name" value="PyrdxlP-dep_Trfase_major"/>
</dbReference>
<protein>
    <submittedName>
        <fullName evidence="10">Cysteine desulfurase</fullName>
    </submittedName>
</protein>
<accession>A0A8J4M3H5</accession>
<dbReference type="Gene3D" id="3.40.640.10">
    <property type="entry name" value="Type I PLP-dependent aspartate aminotransferase-like (Major domain)"/>
    <property type="match status" value="1"/>
</dbReference>
<evidence type="ECO:0000259" key="9">
    <source>
        <dbReference type="Pfam" id="PF00266"/>
    </source>
</evidence>
<feature type="domain" description="Aminotransferase class V" evidence="9">
    <location>
        <begin position="4"/>
        <end position="365"/>
    </location>
</feature>
<reference evidence="10" key="1">
    <citation type="submission" date="2021-04" db="EMBL/GenBank/DDBJ databases">
        <title>Draft genome sequence of Xylanibacillus composti strain K13.</title>
        <authorList>
            <person name="Uke A."/>
            <person name="Chhe C."/>
            <person name="Baramee S."/>
            <person name="Kosugi A."/>
        </authorList>
    </citation>
    <scope>NUCLEOTIDE SEQUENCE</scope>
    <source>
        <strain evidence="10">K13</strain>
    </source>
</reference>
<dbReference type="EMBL" id="BOVK01000041">
    <property type="protein sequence ID" value="GIQ70115.1"/>
    <property type="molecule type" value="Genomic_DNA"/>
</dbReference>
<sequence>MEGIYLDYAATTPVHPEVLEAMLPYWTKHFGNASSLHAYGRTARNAVNESRDLLADLLRCKPNELVFTGSGTESDNLAILGTVRASERGKHVITTQIEHSAVLQAFAQLEREGFEVTYVPVRADGRIDAEDVIRAVRADTALVSVMLGNNETGMLQPVEAIGQNLRARGVPFHVDAVQALGKVRLNLSEFPADLVTLSAHKINGPKGIGALVAKRSARIEPLVFGGSQERKLRPGTESVAAIVGFAKAAELALRRLEENITHLRDLKMTFWTSLQAALAGGDCYVNGTLANSLPHILNVSFPGAKTESLLMNLDLAGVAASGGSACTAGAIRPSHVLQAMNVSEERLVSAVRFSFGYSQRSQDVHNAAEIVATCVNRLRM</sequence>
<keyword evidence="5" id="KW-0663">Pyridoxal phosphate</keyword>
<comment type="similarity">
    <text evidence="2">Belongs to the class-V pyridoxal-phosphate-dependent aminotransferase family. NifS/IscS subfamily.</text>
</comment>
<keyword evidence="6" id="KW-0408">Iron</keyword>
<dbReference type="Pfam" id="PF00266">
    <property type="entry name" value="Aminotran_5"/>
    <property type="match status" value="1"/>
</dbReference>
<dbReference type="GO" id="GO:0046872">
    <property type="term" value="F:metal ion binding"/>
    <property type="evidence" value="ECO:0007669"/>
    <property type="project" value="UniProtKB-KW"/>
</dbReference>
<dbReference type="Proteomes" id="UP000677918">
    <property type="component" value="Unassembled WGS sequence"/>
</dbReference>
<keyword evidence="7" id="KW-0411">Iron-sulfur</keyword>
<evidence type="ECO:0000256" key="6">
    <source>
        <dbReference type="ARBA" id="ARBA00023004"/>
    </source>
</evidence>
<dbReference type="PANTHER" id="PTHR11601:SF34">
    <property type="entry name" value="CYSTEINE DESULFURASE"/>
    <property type="match status" value="1"/>
</dbReference>
<evidence type="ECO:0000256" key="1">
    <source>
        <dbReference type="ARBA" id="ARBA00001933"/>
    </source>
</evidence>
<comment type="cofactor">
    <cofactor evidence="1">
        <name>pyridoxal 5'-phosphate</name>
        <dbReference type="ChEBI" id="CHEBI:597326"/>
    </cofactor>
</comment>